<dbReference type="Gene3D" id="3.50.50.60">
    <property type="entry name" value="FAD/NAD(P)-binding domain"/>
    <property type="match status" value="2"/>
</dbReference>
<dbReference type="InterPro" id="IPR051104">
    <property type="entry name" value="FAD_monoxygenase"/>
</dbReference>
<dbReference type="GO" id="GO:0044550">
    <property type="term" value="P:secondary metabolite biosynthetic process"/>
    <property type="evidence" value="ECO:0007669"/>
    <property type="project" value="TreeGrafter"/>
</dbReference>
<gene>
    <name evidence="5" type="ORF">NA56DRAFT_672999</name>
</gene>
<proteinExistence type="predicted"/>
<feature type="domain" description="FAD-binding" evidence="4">
    <location>
        <begin position="283"/>
        <end position="353"/>
    </location>
</feature>
<dbReference type="GO" id="GO:0016491">
    <property type="term" value="F:oxidoreductase activity"/>
    <property type="evidence" value="ECO:0007669"/>
    <property type="project" value="UniProtKB-KW"/>
</dbReference>
<evidence type="ECO:0000256" key="1">
    <source>
        <dbReference type="ARBA" id="ARBA00022630"/>
    </source>
</evidence>
<keyword evidence="6" id="KW-1185">Reference proteome</keyword>
<dbReference type="PANTHER" id="PTHR46720:SF3">
    <property type="entry name" value="FAD-BINDING DOMAIN-CONTAINING PROTEIN-RELATED"/>
    <property type="match status" value="1"/>
</dbReference>
<dbReference type="SUPFAM" id="SSF54373">
    <property type="entry name" value="FAD-linked reductases, C-terminal domain"/>
    <property type="match status" value="1"/>
</dbReference>
<dbReference type="GO" id="GO:0071949">
    <property type="term" value="F:FAD binding"/>
    <property type="evidence" value="ECO:0007669"/>
    <property type="project" value="InterPro"/>
</dbReference>
<dbReference type="EMBL" id="KZ613501">
    <property type="protein sequence ID" value="PMD17213.1"/>
    <property type="molecule type" value="Genomic_DNA"/>
</dbReference>
<reference evidence="5 6" key="1">
    <citation type="submission" date="2016-05" db="EMBL/GenBank/DDBJ databases">
        <title>A degradative enzymes factory behind the ericoid mycorrhizal symbiosis.</title>
        <authorList>
            <consortium name="DOE Joint Genome Institute"/>
            <person name="Martino E."/>
            <person name="Morin E."/>
            <person name="Grelet G."/>
            <person name="Kuo A."/>
            <person name="Kohler A."/>
            <person name="Daghino S."/>
            <person name="Barry K."/>
            <person name="Choi C."/>
            <person name="Cichocki N."/>
            <person name="Clum A."/>
            <person name="Copeland A."/>
            <person name="Hainaut M."/>
            <person name="Haridas S."/>
            <person name="Labutti K."/>
            <person name="Lindquist E."/>
            <person name="Lipzen A."/>
            <person name="Khouja H.-R."/>
            <person name="Murat C."/>
            <person name="Ohm R."/>
            <person name="Olson A."/>
            <person name="Spatafora J."/>
            <person name="Veneault-Fourrey C."/>
            <person name="Henrissat B."/>
            <person name="Grigoriev I."/>
            <person name="Martin F."/>
            <person name="Perotto S."/>
        </authorList>
    </citation>
    <scope>NUCLEOTIDE SEQUENCE [LARGE SCALE GENOMIC DNA]</scope>
    <source>
        <strain evidence="5 6">UAMH 7357</strain>
    </source>
</reference>
<evidence type="ECO:0000259" key="4">
    <source>
        <dbReference type="Pfam" id="PF01494"/>
    </source>
</evidence>
<evidence type="ECO:0000313" key="5">
    <source>
        <dbReference type="EMBL" id="PMD17213.1"/>
    </source>
</evidence>
<keyword evidence="2" id="KW-0274">FAD</keyword>
<dbReference type="InterPro" id="IPR002938">
    <property type="entry name" value="FAD-bd"/>
</dbReference>
<dbReference type="OrthoDB" id="417877at2759"/>
<keyword evidence="1" id="KW-0285">Flavoprotein</keyword>
<evidence type="ECO:0000256" key="2">
    <source>
        <dbReference type="ARBA" id="ARBA00022827"/>
    </source>
</evidence>
<evidence type="ECO:0000313" key="6">
    <source>
        <dbReference type="Proteomes" id="UP000235672"/>
    </source>
</evidence>
<dbReference type="STRING" id="1745343.A0A2J6PT59"/>
<protein>
    <submittedName>
        <fullName evidence="5">FAD/NAD(P)-binding domain-containing protein</fullName>
    </submittedName>
</protein>
<organism evidence="5 6">
    <name type="scientific">Hyaloscypha hepaticicola</name>
    <dbReference type="NCBI Taxonomy" id="2082293"/>
    <lineage>
        <taxon>Eukaryota</taxon>
        <taxon>Fungi</taxon>
        <taxon>Dikarya</taxon>
        <taxon>Ascomycota</taxon>
        <taxon>Pezizomycotina</taxon>
        <taxon>Leotiomycetes</taxon>
        <taxon>Helotiales</taxon>
        <taxon>Hyaloscyphaceae</taxon>
        <taxon>Hyaloscypha</taxon>
    </lineage>
</organism>
<accession>A0A2J6PT59</accession>
<dbReference type="PANTHER" id="PTHR46720">
    <property type="entry name" value="HYDROXYLASE, PUTATIVE (AFU_ORTHOLOGUE AFUA_3G01460)-RELATED"/>
    <property type="match status" value="1"/>
</dbReference>
<name>A0A2J6PT59_9HELO</name>
<dbReference type="PRINTS" id="PR00420">
    <property type="entry name" value="RNGMNOXGNASE"/>
</dbReference>
<sequence length="421" mass="46840">MDSPSPSTTPPLSSAIIGAGIAGITLAIALSEHNPSISLTIYESRKRDLSRRRLRSQRLRAMALISPKILSAYDTVKTPNLGLEKDHLWNEFPWADTGSLITQVESEKGFAYCNASRVHLLARLVALVPSTVVVEFEKRVVDVEGFRDGESKGTEKMTIRFGDGMEAFADAVCAHAVYSGKYAYRKVVPMKKALEAVGPEVQNRQMYLGKGKHVLTFAIAGGKMLNVVAFKDSGGEPWTQRQWVLPSSKEALLEDCPGCGETASKILELIDEPEKWALFNHLPAPTYAKGNLCILGDAAHATTPHLGCAIEDVHLLSSLLTPSLIRTASDIKYAFRAYDALRRPRSQELVTRSREQGHLLDRESKLPDLKNGDREKWQEYLEREMEVNPRWVWNVDLERILVRAKELFESLRQGGDNATDA</sequence>
<dbReference type="Pfam" id="PF01494">
    <property type="entry name" value="FAD_binding_3"/>
    <property type="match status" value="1"/>
</dbReference>
<dbReference type="InterPro" id="IPR036188">
    <property type="entry name" value="FAD/NAD-bd_sf"/>
</dbReference>
<dbReference type="Proteomes" id="UP000235672">
    <property type="component" value="Unassembled WGS sequence"/>
</dbReference>
<keyword evidence="3" id="KW-0560">Oxidoreductase</keyword>
<dbReference type="AlphaFoldDB" id="A0A2J6PT59"/>
<evidence type="ECO:0000256" key="3">
    <source>
        <dbReference type="ARBA" id="ARBA00023002"/>
    </source>
</evidence>
<dbReference type="SUPFAM" id="SSF51905">
    <property type="entry name" value="FAD/NAD(P)-binding domain"/>
    <property type="match status" value="1"/>
</dbReference>